<sequence length="268" mass="30477">MCFLLTVPVAQRNRSQMPRSSSEVVFIMIRVNRFQLIEAVRDHAVALQLRLVSLFQKLGEDLVVLWRLWQLHLRQGYIAREIRNHEGLGVRGNLVLRLVLSHARQHAQGEESQPVEHNPRNPQLGGGVGRPRVEHVGHYAVRVFLLQQMLQWVPQKHGGFQERDDPVRGERRVGILATFGQAGFLRRWEFDGSDVDAGFSDDSGQVNAGYDVTIRREGEEEYVKLTILATHVQRNDSGFRLMIIWLRGLVLVIKGTITGYGGSRVLHG</sequence>
<organism evidence="2 3">
    <name type="scientific">Mucuna pruriens</name>
    <name type="common">Velvet bean</name>
    <name type="synonym">Dolichos pruriens</name>
    <dbReference type="NCBI Taxonomy" id="157652"/>
    <lineage>
        <taxon>Eukaryota</taxon>
        <taxon>Viridiplantae</taxon>
        <taxon>Streptophyta</taxon>
        <taxon>Embryophyta</taxon>
        <taxon>Tracheophyta</taxon>
        <taxon>Spermatophyta</taxon>
        <taxon>Magnoliopsida</taxon>
        <taxon>eudicotyledons</taxon>
        <taxon>Gunneridae</taxon>
        <taxon>Pentapetalae</taxon>
        <taxon>rosids</taxon>
        <taxon>fabids</taxon>
        <taxon>Fabales</taxon>
        <taxon>Fabaceae</taxon>
        <taxon>Papilionoideae</taxon>
        <taxon>50 kb inversion clade</taxon>
        <taxon>NPAAA clade</taxon>
        <taxon>indigoferoid/millettioid clade</taxon>
        <taxon>Phaseoleae</taxon>
        <taxon>Mucuna</taxon>
    </lineage>
</organism>
<name>A0A371HQT9_MUCPR</name>
<reference evidence="2" key="1">
    <citation type="submission" date="2018-05" db="EMBL/GenBank/DDBJ databases">
        <title>Draft genome of Mucuna pruriens seed.</title>
        <authorList>
            <person name="Nnadi N.E."/>
            <person name="Vos R."/>
            <person name="Hasami M.H."/>
            <person name="Devisetty U.K."/>
            <person name="Aguiy J.C."/>
        </authorList>
    </citation>
    <scope>NUCLEOTIDE SEQUENCE [LARGE SCALE GENOMIC DNA]</scope>
    <source>
        <strain evidence="2">JCA_2017</strain>
    </source>
</reference>
<dbReference type="AlphaFoldDB" id="A0A371HQT9"/>
<keyword evidence="3" id="KW-1185">Reference proteome</keyword>
<feature type="region of interest" description="Disordered" evidence="1">
    <location>
        <begin position="107"/>
        <end position="129"/>
    </location>
</feature>
<evidence type="ECO:0000313" key="2">
    <source>
        <dbReference type="EMBL" id="RDY05044.1"/>
    </source>
</evidence>
<evidence type="ECO:0000313" key="3">
    <source>
        <dbReference type="Proteomes" id="UP000257109"/>
    </source>
</evidence>
<comment type="caution">
    <text evidence="2">The sequence shown here is derived from an EMBL/GenBank/DDBJ whole genome shotgun (WGS) entry which is preliminary data.</text>
</comment>
<accession>A0A371HQT9</accession>
<gene>
    <name evidence="2" type="ORF">CR513_11164</name>
</gene>
<dbReference type="EMBL" id="QJKJ01001956">
    <property type="protein sequence ID" value="RDY05044.1"/>
    <property type="molecule type" value="Genomic_DNA"/>
</dbReference>
<dbReference type="Proteomes" id="UP000257109">
    <property type="component" value="Unassembled WGS sequence"/>
</dbReference>
<proteinExistence type="predicted"/>
<feature type="non-terminal residue" evidence="2">
    <location>
        <position position="1"/>
    </location>
</feature>
<evidence type="ECO:0000256" key="1">
    <source>
        <dbReference type="SAM" id="MobiDB-lite"/>
    </source>
</evidence>
<protein>
    <submittedName>
        <fullName evidence="2">Uncharacterized protein</fullName>
    </submittedName>
</protein>